<dbReference type="PANTHER" id="PTHR43386">
    <property type="entry name" value="OLIGOPEPTIDE TRANSPORT SYSTEM PERMEASE PROTEIN APPC"/>
    <property type="match status" value="1"/>
</dbReference>
<comment type="subcellular location">
    <subcellularLocation>
        <location evidence="1 7">Cell membrane</location>
        <topology evidence="1 7">Multi-pass membrane protein</topology>
    </subcellularLocation>
</comment>
<dbReference type="Gene3D" id="1.10.3720.10">
    <property type="entry name" value="MetI-like"/>
    <property type="match status" value="1"/>
</dbReference>
<feature type="transmembrane region" description="Helical" evidence="7">
    <location>
        <begin position="19"/>
        <end position="40"/>
    </location>
</feature>
<evidence type="ECO:0000256" key="2">
    <source>
        <dbReference type="ARBA" id="ARBA00022448"/>
    </source>
</evidence>
<feature type="transmembrane region" description="Helical" evidence="7">
    <location>
        <begin position="82"/>
        <end position="106"/>
    </location>
</feature>
<feature type="transmembrane region" description="Helical" evidence="7">
    <location>
        <begin position="142"/>
        <end position="161"/>
    </location>
</feature>
<dbReference type="AlphaFoldDB" id="A0A2V3U6J3"/>
<dbReference type="SUPFAM" id="SSF161098">
    <property type="entry name" value="MetI-like"/>
    <property type="match status" value="1"/>
</dbReference>
<dbReference type="GO" id="GO:0055085">
    <property type="term" value="P:transmembrane transport"/>
    <property type="evidence" value="ECO:0007669"/>
    <property type="project" value="InterPro"/>
</dbReference>
<dbReference type="PANTHER" id="PTHR43386:SF25">
    <property type="entry name" value="PEPTIDE ABC TRANSPORTER PERMEASE PROTEIN"/>
    <property type="match status" value="1"/>
</dbReference>
<dbReference type="Proteomes" id="UP000248021">
    <property type="component" value="Unassembled WGS sequence"/>
</dbReference>
<accession>A0A2V3U6J3</accession>
<feature type="transmembrane region" description="Helical" evidence="7">
    <location>
        <begin position="113"/>
        <end position="136"/>
    </location>
</feature>
<keyword evidence="2 7" id="KW-0813">Transport</keyword>
<keyword evidence="3" id="KW-1003">Cell membrane</keyword>
<dbReference type="Pfam" id="PF00528">
    <property type="entry name" value="BPD_transp_1"/>
    <property type="match status" value="1"/>
</dbReference>
<dbReference type="OrthoDB" id="9783218at2"/>
<evidence type="ECO:0000313" key="9">
    <source>
        <dbReference type="EMBL" id="PXW58717.1"/>
    </source>
</evidence>
<dbReference type="InterPro" id="IPR035906">
    <property type="entry name" value="MetI-like_sf"/>
</dbReference>
<dbReference type="GO" id="GO:0005886">
    <property type="term" value="C:plasma membrane"/>
    <property type="evidence" value="ECO:0007669"/>
    <property type="project" value="UniProtKB-SubCell"/>
</dbReference>
<dbReference type="PROSITE" id="PS50928">
    <property type="entry name" value="ABC_TM1"/>
    <property type="match status" value="1"/>
</dbReference>
<feature type="transmembrane region" description="Helical" evidence="7">
    <location>
        <begin position="203"/>
        <end position="225"/>
    </location>
</feature>
<keyword evidence="5 7" id="KW-1133">Transmembrane helix</keyword>
<feature type="domain" description="ABC transmembrane type-1" evidence="8">
    <location>
        <begin position="78"/>
        <end position="267"/>
    </location>
</feature>
<sequence length="280" mass="28806">MTTGSYIAFHGKPQLPAKFWPGVGIAVILGLIAALGPVFIGDENAQNLSLAFQAPSRSYWLGTDHLGRSVLARVIKGAATSLGLAVVAVAATALAGTVLGALSAWCRGWTNTLIMGLANTLLACPTILFVLLVAGLFGNGTWSVLIGICIAKWPAFARLSYIVTRSELIADHVEASRLLGFRTPYILAKHILPGVAPQITSTAALSLASTILTISAVGFLGIGIAPPTAEWGAMVADAIGYFPDAPYAVFGPACAIFLATLSATLIGESLASPTSTSGRS</sequence>
<dbReference type="EMBL" id="QJJK01000005">
    <property type="protein sequence ID" value="PXW58717.1"/>
    <property type="molecule type" value="Genomic_DNA"/>
</dbReference>
<dbReference type="InterPro" id="IPR050366">
    <property type="entry name" value="BP-dependent_transpt_permease"/>
</dbReference>
<feature type="transmembrane region" description="Helical" evidence="7">
    <location>
        <begin position="245"/>
        <end position="266"/>
    </location>
</feature>
<proteinExistence type="inferred from homology"/>
<reference evidence="9 10" key="1">
    <citation type="submission" date="2018-05" db="EMBL/GenBank/DDBJ databases">
        <title>Genomic Encyclopedia of Type Strains, Phase IV (KMG-IV): sequencing the most valuable type-strain genomes for metagenomic binning, comparative biology and taxonomic classification.</title>
        <authorList>
            <person name="Goeker M."/>
        </authorList>
    </citation>
    <scope>NUCLEOTIDE SEQUENCE [LARGE SCALE GENOMIC DNA]</scope>
    <source>
        <strain evidence="9 10">DSM 6462</strain>
    </source>
</reference>
<evidence type="ECO:0000256" key="3">
    <source>
        <dbReference type="ARBA" id="ARBA00022475"/>
    </source>
</evidence>
<gene>
    <name evidence="9" type="ORF">C7450_10563</name>
</gene>
<dbReference type="InterPro" id="IPR000515">
    <property type="entry name" value="MetI-like"/>
</dbReference>
<keyword evidence="6 7" id="KW-0472">Membrane</keyword>
<comment type="similarity">
    <text evidence="7">Belongs to the binding-protein-dependent transport system permease family.</text>
</comment>
<evidence type="ECO:0000259" key="8">
    <source>
        <dbReference type="PROSITE" id="PS50928"/>
    </source>
</evidence>
<organism evidence="9 10">
    <name type="scientific">Chelatococcus asaccharovorans</name>
    <dbReference type="NCBI Taxonomy" id="28210"/>
    <lineage>
        <taxon>Bacteria</taxon>
        <taxon>Pseudomonadati</taxon>
        <taxon>Pseudomonadota</taxon>
        <taxon>Alphaproteobacteria</taxon>
        <taxon>Hyphomicrobiales</taxon>
        <taxon>Chelatococcaceae</taxon>
        <taxon>Chelatococcus</taxon>
    </lineage>
</organism>
<evidence type="ECO:0000256" key="6">
    <source>
        <dbReference type="ARBA" id="ARBA00023136"/>
    </source>
</evidence>
<dbReference type="CDD" id="cd06261">
    <property type="entry name" value="TM_PBP2"/>
    <property type="match status" value="1"/>
</dbReference>
<protein>
    <submittedName>
        <fullName evidence="9">Peptide/nickel transport system permease protein</fullName>
    </submittedName>
</protein>
<evidence type="ECO:0000256" key="7">
    <source>
        <dbReference type="RuleBase" id="RU363032"/>
    </source>
</evidence>
<evidence type="ECO:0000313" key="10">
    <source>
        <dbReference type="Proteomes" id="UP000248021"/>
    </source>
</evidence>
<keyword evidence="10" id="KW-1185">Reference proteome</keyword>
<evidence type="ECO:0000256" key="1">
    <source>
        <dbReference type="ARBA" id="ARBA00004651"/>
    </source>
</evidence>
<comment type="caution">
    <text evidence="9">The sequence shown here is derived from an EMBL/GenBank/DDBJ whole genome shotgun (WGS) entry which is preliminary data.</text>
</comment>
<evidence type="ECO:0000256" key="4">
    <source>
        <dbReference type="ARBA" id="ARBA00022692"/>
    </source>
</evidence>
<dbReference type="RefSeq" id="WP_110374807.1">
    <property type="nucleotide sequence ID" value="NZ_JAHBRY010000001.1"/>
</dbReference>
<evidence type="ECO:0000256" key="5">
    <source>
        <dbReference type="ARBA" id="ARBA00022989"/>
    </source>
</evidence>
<keyword evidence="4 7" id="KW-0812">Transmembrane</keyword>
<name>A0A2V3U6J3_9HYPH</name>